<name>A0ABQ7T6M4_PHRPL</name>
<reference evidence="1 2" key="1">
    <citation type="journal article" date="2022" name="Gigascience">
        <title>A chromosome-level genome assembly and annotation of the desert horned lizard, Phrynosoma platyrhinos, provides insight into chromosomal rearrangements among reptiles.</title>
        <authorList>
            <person name="Koochekian N."/>
            <person name="Ascanio A."/>
            <person name="Farleigh K."/>
            <person name="Card D.C."/>
            <person name="Schield D.R."/>
            <person name="Castoe T.A."/>
            <person name="Jezkova T."/>
        </authorList>
    </citation>
    <scope>NUCLEOTIDE SEQUENCE [LARGE SCALE GENOMIC DNA]</scope>
    <source>
        <strain evidence="1">NK-2021</strain>
    </source>
</reference>
<comment type="caution">
    <text evidence="1">The sequence shown here is derived from an EMBL/GenBank/DDBJ whole genome shotgun (WGS) entry which is preliminary data.</text>
</comment>
<sequence length="210" mass="24729">MNVLWNICPFPFQKTVKREVYNQYYHMVMNDISEEFVENDIVYFLRDTSETVSEPNDLIEANDVLPEVLEYGILNGHTLVMLKQILALKQVLFFQIFLPAMCHNQYDADDRGPYTERSLGEGLQFVGNRMIKTAILGSYQNLRNEFLMNMQKFLNHVQRTIQQIEGKFHIRVLQRFLHSKYEADIKYEAESIVEHIIEANNIFIQQGKLS</sequence>
<gene>
    <name evidence="1" type="ORF">JD844_014880</name>
</gene>
<protein>
    <submittedName>
        <fullName evidence="1">Uncharacterized protein</fullName>
    </submittedName>
</protein>
<proteinExistence type="predicted"/>
<dbReference type="EMBL" id="JAIPUX010001211">
    <property type="protein sequence ID" value="KAH0625394.1"/>
    <property type="molecule type" value="Genomic_DNA"/>
</dbReference>
<accession>A0ABQ7T6M4</accession>
<keyword evidence="2" id="KW-1185">Reference proteome</keyword>
<evidence type="ECO:0000313" key="2">
    <source>
        <dbReference type="Proteomes" id="UP000826234"/>
    </source>
</evidence>
<evidence type="ECO:0000313" key="1">
    <source>
        <dbReference type="EMBL" id="KAH0625394.1"/>
    </source>
</evidence>
<dbReference type="Proteomes" id="UP000826234">
    <property type="component" value="Unassembled WGS sequence"/>
</dbReference>
<organism evidence="1 2">
    <name type="scientific">Phrynosoma platyrhinos</name>
    <name type="common">Desert horned lizard</name>
    <dbReference type="NCBI Taxonomy" id="52577"/>
    <lineage>
        <taxon>Eukaryota</taxon>
        <taxon>Metazoa</taxon>
        <taxon>Chordata</taxon>
        <taxon>Craniata</taxon>
        <taxon>Vertebrata</taxon>
        <taxon>Euteleostomi</taxon>
        <taxon>Lepidosauria</taxon>
        <taxon>Squamata</taxon>
        <taxon>Bifurcata</taxon>
        <taxon>Unidentata</taxon>
        <taxon>Episquamata</taxon>
        <taxon>Toxicofera</taxon>
        <taxon>Iguania</taxon>
        <taxon>Phrynosomatidae</taxon>
        <taxon>Phrynosomatinae</taxon>
        <taxon>Phrynosoma</taxon>
    </lineage>
</organism>